<dbReference type="PIRSF" id="PIRSF010386">
    <property type="entry name" value="RocB"/>
    <property type="match status" value="1"/>
</dbReference>
<dbReference type="InterPro" id="IPR001261">
    <property type="entry name" value="ArgE/DapE_CS"/>
</dbReference>
<dbReference type="EMBL" id="JAVDQG010000002">
    <property type="protein sequence ID" value="MDR6224953.1"/>
    <property type="molecule type" value="Genomic_DNA"/>
</dbReference>
<dbReference type="PANTHER" id="PTHR43808:SF27">
    <property type="entry name" value="PROTEIN ROCB"/>
    <property type="match status" value="1"/>
</dbReference>
<dbReference type="PANTHER" id="PTHR43808">
    <property type="entry name" value="ACETYLORNITHINE DEACETYLASE"/>
    <property type="match status" value="1"/>
</dbReference>
<evidence type="ECO:0000313" key="3">
    <source>
        <dbReference type="EMBL" id="MDR6224953.1"/>
    </source>
</evidence>
<keyword evidence="4" id="KW-1185">Reference proteome</keyword>
<dbReference type="Proteomes" id="UP001185012">
    <property type="component" value="Unassembled WGS sequence"/>
</dbReference>
<dbReference type="PROSITE" id="PS00758">
    <property type="entry name" value="ARGE_DAPE_CPG2_1"/>
    <property type="match status" value="1"/>
</dbReference>
<dbReference type="PROSITE" id="PS00759">
    <property type="entry name" value="ARGE_DAPE_CPG2_2"/>
    <property type="match status" value="1"/>
</dbReference>
<evidence type="ECO:0000313" key="4">
    <source>
        <dbReference type="Proteomes" id="UP001185012"/>
    </source>
</evidence>
<organism evidence="3 4">
    <name type="scientific">Desmospora profundinema</name>
    <dbReference type="NCBI Taxonomy" id="1571184"/>
    <lineage>
        <taxon>Bacteria</taxon>
        <taxon>Bacillati</taxon>
        <taxon>Bacillota</taxon>
        <taxon>Bacilli</taxon>
        <taxon>Bacillales</taxon>
        <taxon>Thermoactinomycetaceae</taxon>
        <taxon>Desmospora</taxon>
    </lineage>
</organism>
<reference evidence="3 4" key="1">
    <citation type="submission" date="2023-07" db="EMBL/GenBank/DDBJ databases">
        <title>Genomic Encyclopedia of Type Strains, Phase IV (KMG-IV): sequencing the most valuable type-strain genomes for metagenomic binning, comparative biology and taxonomic classification.</title>
        <authorList>
            <person name="Goeker M."/>
        </authorList>
    </citation>
    <scope>NUCLEOTIDE SEQUENCE [LARGE SCALE GENOMIC DNA]</scope>
    <source>
        <strain evidence="3 4">DSM 45903</strain>
    </source>
</reference>
<sequence>MNQWNKEVLEWTRALVSHPSVVGTLGERDLAHYIHGRLREWPYFQMHPDHLWLVRTRGDEKERYSVLALVKGNLCPNRETVLLMGHLDTVGVEDYGKWKRWAFTPDELMKRWKDERIPPGVKRDLEEGEWACGRGSVDMKSGLACHLALLRHYADRVEEWSGNLVFLAACDEEDNSKGILSSLDELAHIRREHDLDYIAAINTDYTSPRYDGDPHRYVYLGTVGKLLPAFYIVGSETHAGQAFEGLDPNLVAAELTRRLDYNPEFCDEMYGEVTTPPVSLKQTDLKGSYDVQTPVTAWVYYNYFVHRRSPKDVLESLREVAAQALEAALAIHRERLDSFARKSGDPVGSPDFSARVYTYEELVQQASKEQGPGFEEEMRQFAMNLVNEEGLDLREYNRRMVEELWQCSGEAGPGVVLFYASVYFPRVVLDPDQDRDRRLIEAVREAVGAVQPDCIHPIQVRHFFPYISDMSFVAISDDEEGLDALAQNMPAWGTKHRMDVDAIRELDIPVVNIGPYGKDAHKQWERVEVAYSMELVPEINRQVVERLFRPS</sequence>
<keyword evidence="2" id="KW-0862">Zinc</keyword>
<comment type="caution">
    <text evidence="3">The sequence shown here is derived from an EMBL/GenBank/DDBJ whole genome shotgun (WGS) entry which is preliminary data.</text>
</comment>
<dbReference type="InterPro" id="IPR050072">
    <property type="entry name" value="Peptidase_M20A"/>
</dbReference>
<evidence type="ECO:0000256" key="1">
    <source>
        <dbReference type="ARBA" id="ARBA00022801"/>
    </source>
</evidence>
<dbReference type="InterPro" id="IPR012166">
    <property type="entry name" value="Uncharacterised_RocB"/>
</dbReference>
<keyword evidence="1" id="KW-0378">Hydrolase</keyword>
<proteinExistence type="predicted"/>
<dbReference type="Gene3D" id="3.40.630.10">
    <property type="entry name" value="Zn peptidases"/>
    <property type="match status" value="1"/>
</dbReference>
<dbReference type="InterPro" id="IPR002933">
    <property type="entry name" value="Peptidase_M20"/>
</dbReference>
<dbReference type="SUPFAM" id="SSF53187">
    <property type="entry name" value="Zn-dependent exopeptidases"/>
    <property type="match status" value="1"/>
</dbReference>
<protein>
    <submittedName>
        <fullName evidence="3">Arginine utilization protein RocB</fullName>
    </submittedName>
</protein>
<accession>A0ABU1IJL7</accession>
<dbReference type="Pfam" id="PF01546">
    <property type="entry name" value="Peptidase_M20"/>
    <property type="match status" value="1"/>
</dbReference>
<evidence type="ECO:0000256" key="2">
    <source>
        <dbReference type="ARBA" id="ARBA00022833"/>
    </source>
</evidence>
<name>A0ABU1IJL7_9BACL</name>
<dbReference type="RefSeq" id="WP_309862971.1">
    <property type="nucleotide sequence ID" value="NZ_JAVDQG010000002.1"/>
</dbReference>
<gene>
    <name evidence="3" type="ORF">JOE21_000944</name>
</gene>